<comment type="caution">
    <text evidence="2">The sequence shown here is derived from an EMBL/GenBank/DDBJ whole genome shotgun (WGS) entry which is preliminary data.</text>
</comment>
<organism evidence="2 3">
    <name type="scientific">Hibiscus syriacus</name>
    <name type="common">Rose of Sharon</name>
    <dbReference type="NCBI Taxonomy" id="106335"/>
    <lineage>
        <taxon>Eukaryota</taxon>
        <taxon>Viridiplantae</taxon>
        <taxon>Streptophyta</taxon>
        <taxon>Embryophyta</taxon>
        <taxon>Tracheophyta</taxon>
        <taxon>Spermatophyta</taxon>
        <taxon>Magnoliopsida</taxon>
        <taxon>eudicotyledons</taxon>
        <taxon>Gunneridae</taxon>
        <taxon>Pentapetalae</taxon>
        <taxon>rosids</taxon>
        <taxon>malvids</taxon>
        <taxon>Malvales</taxon>
        <taxon>Malvaceae</taxon>
        <taxon>Malvoideae</taxon>
        <taxon>Hibiscus</taxon>
    </lineage>
</organism>
<dbReference type="SMART" id="SM00327">
    <property type="entry name" value="VWA"/>
    <property type="match status" value="1"/>
</dbReference>
<dbReference type="PROSITE" id="PS50234">
    <property type="entry name" value="VWFA"/>
    <property type="match status" value="1"/>
</dbReference>
<gene>
    <name evidence="2" type="ORF">F3Y22_tig00110940pilonHSYRG00023</name>
</gene>
<dbReference type="Proteomes" id="UP000436088">
    <property type="component" value="Unassembled WGS sequence"/>
</dbReference>
<dbReference type="InterPro" id="IPR002035">
    <property type="entry name" value="VWF_A"/>
</dbReference>
<name>A0A6A2ZAX8_HIBSY</name>
<evidence type="ECO:0000259" key="1">
    <source>
        <dbReference type="PROSITE" id="PS50234"/>
    </source>
</evidence>
<dbReference type="InterPro" id="IPR036465">
    <property type="entry name" value="vWFA_dom_sf"/>
</dbReference>
<sequence length="420" mass="45990">MYLFPGSQRDTKVFKKVIFVVDVSASMRGKSLESTKRAINTALSKLSPEDPFNIILFSDETFLFCKSMVSASDEAVERASEWIAKNHCDGAGTNIFIPLQKAVDMLSNTNGTIPVVFLVTDGAVEDERKICEWMNKVVKNGGSFSPLIRTFGIGSFCNHHFLRMLSMISQGGYAAAFNLDSIEFRMQKLFNNGLSTVLANISIDAFDDHEQIEVYSLCIPDLSSDTPLIICGRYRGSFPDTLKAKGVLGDSSSFIIDLKIEKAKDILLDKIVILSIRTCNISEYSRIFLIEKTKIDNETEVAGAQKVSNKGSARKLLESEAEPKRILLQILTVGFGNLAASAENIRPGSDEENLQEVVEILNKTSSNLSGQQCKSCCCVCCLDCCSKMNNQCAVILTQVLGAVACIGCCQCCALCFPEEG</sequence>
<protein>
    <submittedName>
        <fullName evidence="2">TMEM184C protein</fullName>
    </submittedName>
</protein>
<feature type="domain" description="VWFA" evidence="1">
    <location>
        <begin position="16"/>
        <end position="194"/>
    </location>
</feature>
<dbReference type="PANTHER" id="PTHR46503">
    <property type="entry name" value="INTER-ALPHA-TRYPSIN INHIBITOR HEAVY CHAIN-LIKE PROTEIN"/>
    <property type="match status" value="1"/>
</dbReference>
<evidence type="ECO:0000313" key="2">
    <source>
        <dbReference type="EMBL" id="KAE8689141.1"/>
    </source>
</evidence>
<dbReference type="Gene3D" id="3.40.50.410">
    <property type="entry name" value="von Willebrand factor, type A domain"/>
    <property type="match status" value="1"/>
</dbReference>
<dbReference type="EMBL" id="VEPZ02001172">
    <property type="protein sequence ID" value="KAE8689141.1"/>
    <property type="molecule type" value="Genomic_DNA"/>
</dbReference>
<dbReference type="PANTHER" id="PTHR46503:SF1">
    <property type="entry name" value="INTER-ALPHA-TRYPSIN INHIBITOR HEAVY CHAIN-LIKE PROTEIN"/>
    <property type="match status" value="1"/>
</dbReference>
<dbReference type="Pfam" id="PF13768">
    <property type="entry name" value="VWA_3"/>
    <property type="match status" value="1"/>
</dbReference>
<evidence type="ECO:0000313" key="3">
    <source>
        <dbReference type="Proteomes" id="UP000436088"/>
    </source>
</evidence>
<keyword evidence="3" id="KW-1185">Reference proteome</keyword>
<proteinExistence type="predicted"/>
<reference evidence="2" key="1">
    <citation type="submission" date="2019-09" db="EMBL/GenBank/DDBJ databases">
        <title>Draft genome information of white flower Hibiscus syriacus.</title>
        <authorList>
            <person name="Kim Y.-M."/>
        </authorList>
    </citation>
    <scope>NUCLEOTIDE SEQUENCE [LARGE SCALE GENOMIC DNA]</scope>
    <source>
        <strain evidence="2">YM2019G1</strain>
    </source>
</reference>
<accession>A0A6A2ZAX8</accession>
<dbReference type="AlphaFoldDB" id="A0A6A2ZAX8"/>
<dbReference type="SUPFAM" id="SSF53300">
    <property type="entry name" value="vWA-like"/>
    <property type="match status" value="1"/>
</dbReference>